<organism evidence="1">
    <name type="scientific">Timema tahoe</name>
    <dbReference type="NCBI Taxonomy" id="61484"/>
    <lineage>
        <taxon>Eukaryota</taxon>
        <taxon>Metazoa</taxon>
        <taxon>Ecdysozoa</taxon>
        <taxon>Arthropoda</taxon>
        <taxon>Hexapoda</taxon>
        <taxon>Insecta</taxon>
        <taxon>Pterygota</taxon>
        <taxon>Neoptera</taxon>
        <taxon>Polyneoptera</taxon>
        <taxon>Phasmatodea</taxon>
        <taxon>Timematodea</taxon>
        <taxon>Timematoidea</taxon>
        <taxon>Timematidae</taxon>
        <taxon>Timema</taxon>
    </lineage>
</organism>
<dbReference type="AlphaFoldDB" id="A0A7R9P162"/>
<sequence length="81" mass="9484">MCEILIQNISSVTINERFLGFIDVAEMTGRRGKSFVHSLPSSSLDLLVMHFCEEKKTILKHTEYCELIIKHHSYLLKLWNF</sequence>
<protein>
    <submittedName>
        <fullName evidence="1">Uncharacterized protein</fullName>
    </submittedName>
</protein>
<accession>A0A7R9P162</accession>
<name>A0A7R9P162_9NEOP</name>
<gene>
    <name evidence="1" type="ORF">TTEB3V08_LOCUS11759</name>
</gene>
<evidence type="ECO:0000313" key="1">
    <source>
        <dbReference type="EMBL" id="CAD7463879.1"/>
    </source>
</evidence>
<dbReference type="EMBL" id="OE009575">
    <property type="protein sequence ID" value="CAD7463879.1"/>
    <property type="molecule type" value="Genomic_DNA"/>
</dbReference>
<proteinExistence type="predicted"/>
<reference evidence="1" key="1">
    <citation type="submission" date="2020-11" db="EMBL/GenBank/DDBJ databases">
        <authorList>
            <person name="Tran Van P."/>
        </authorList>
    </citation>
    <scope>NUCLEOTIDE SEQUENCE</scope>
</reference>